<dbReference type="AlphaFoldDB" id="A0A7C3IJH0"/>
<dbReference type="Pfam" id="PF13177">
    <property type="entry name" value="DNA_pol3_delta2"/>
    <property type="match status" value="2"/>
</dbReference>
<dbReference type="PANTHER" id="PTHR11669:SF8">
    <property type="entry name" value="DNA POLYMERASE III SUBUNIT DELTA"/>
    <property type="match status" value="1"/>
</dbReference>
<comment type="caution">
    <text evidence="1">The sequence shown here is derived from an EMBL/GenBank/DDBJ whole genome shotgun (WGS) entry which is preliminary data.</text>
</comment>
<dbReference type="GO" id="GO:0006261">
    <property type="term" value="P:DNA-templated DNA replication"/>
    <property type="evidence" value="ECO:0007669"/>
    <property type="project" value="TreeGrafter"/>
</dbReference>
<dbReference type="EMBL" id="DSVL01000246">
    <property type="protein sequence ID" value="HFH29427.1"/>
    <property type="molecule type" value="Genomic_DNA"/>
</dbReference>
<protein>
    <submittedName>
        <fullName evidence="1">DNA polymerase III</fullName>
    </submittedName>
</protein>
<reference evidence="1" key="1">
    <citation type="journal article" date="2020" name="mSystems">
        <title>Genome- and Community-Level Interaction Insights into Carbon Utilization and Element Cycling Functions of Hydrothermarchaeota in Hydrothermal Sediment.</title>
        <authorList>
            <person name="Zhou Z."/>
            <person name="Liu Y."/>
            <person name="Xu W."/>
            <person name="Pan J."/>
            <person name="Luo Z.H."/>
            <person name="Li M."/>
        </authorList>
    </citation>
    <scope>NUCLEOTIDE SEQUENCE [LARGE SCALE GENOMIC DNA]</scope>
    <source>
        <strain evidence="1">SpSt-503</strain>
    </source>
</reference>
<dbReference type="InterPro" id="IPR027417">
    <property type="entry name" value="P-loop_NTPase"/>
</dbReference>
<name>A0A7C3IJH0_9SPIR</name>
<proteinExistence type="predicted"/>
<dbReference type="InterPro" id="IPR050238">
    <property type="entry name" value="DNA_Rep/Repair_Clamp_Loader"/>
</dbReference>
<dbReference type="SUPFAM" id="SSF52540">
    <property type="entry name" value="P-loop containing nucleoside triphosphate hydrolases"/>
    <property type="match status" value="1"/>
</dbReference>
<sequence length="431" mass="48099">MFENVLGQPAVNQLTADLMSGSLPPSILFEGPPASGKGTAALELGRGLSCLTPGAPWNCTCPECAKHRQLQHPDLLLLGSRTFSAEIAASSAAYLREPESAAKLLFFRSLRKLLNRFTPQLWEGEEARLAKLAPLITQCNELIDELSLSQIDETEREKLAANLVKNAFQLEREGISDTIPIFQIRRAAYWARLAPSGKRKLLIIENADRMQDGARNALLKILEEPPETAQIVLCTAKKSALLPTIRSRLRPYSFEQRSLQSEQDVIRRVFRDTRPIEAGSGPILQHYLESFLPIPPEQIAKTAELFISALIQKAQEAQSVRNEHNLVILQNFSQTLPDFKGIQNAIVRSFLTILMKDLDNFSMPLLFTDFLKELLAICTSLLMNYQNGPELIALVSTWKDQIKEADTAVSTYNQSPASSLERLFISMLEAI</sequence>
<gene>
    <name evidence="1" type="ORF">ENS59_07930</name>
</gene>
<dbReference type="PANTHER" id="PTHR11669">
    <property type="entry name" value="REPLICATION FACTOR C / DNA POLYMERASE III GAMMA-TAU SUBUNIT"/>
    <property type="match status" value="1"/>
</dbReference>
<organism evidence="1">
    <name type="scientific">Gracilinema caldarium</name>
    <dbReference type="NCBI Taxonomy" id="215591"/>
    <lineage>
        <taxon>Bacteria</taxon>
        <taxon>Pseudomonadati</taxon>
        <taxon>Spirochaetota</taxon>
        <taxon>Spirochaetia</taxon>
        <taxon>Spirochaetales</taxon>
        <taxon>Breznakiellaceae</taxon>
        <taxon>Gracilinema</taxon>
    </lineage>
</organism>
<evidence type="ECO:0000313" key="1">
    <source>
        <dbReference type="EMBL" id="HFH29427.1"/>
    </source>
</evidence>
<accession>A0A7C3IJH0</accession>
<dbReference type="Gene3D" id="3.40.50.300">
    <property type="entry name" value="P-loop containing nucleotide triphosphate hydrolases"/>
    <property type="match status" value="1"/>
</dbReference>